<name>A0A645C578_9ZZZZ</name>
<dbReference type="EMBL" id="VSSQ01024547">
    <property type="protein sequence ID" value="MPM72131.1"/>
    <property type="molecule type" value="Genomic_DNA"/>
</dbReference>
<comment type="caution">
    <text evidence="1">The sequence shown here is derived from an EMBL/GenBank/DDBJ whole genome shotgun (WGS) entry which is preliminary data.</text>
</comment>
<accession>A0A645C578</accession>
<organism evidence="1">
    <name type="scientific">bioreactor metagenome</name>
    <dbReference type="NCBI Taxonomy" id="1076179"/>
    <lineage>
        <taxon>unclassified sequences</taxon>
        <taxon>metagenomes</taxon>
        <taxon>ecological metagenomes</taxon>
    </lineage>
</organism>
<reference evidence="1" key="1">
    <citation type="submission" date="2019-08" db="EMBL/GenBank/DDBJ databases">
        <authorList>
            <person name="Kucharzyk K."/>
            <person name="Murdoch R.W."/>
            <person name="Higgins S."/>
            <person name="Loffler F."/>
        </authorList>
    </citation>
    <scope>NUCLEOTIDE SEQUENCE</scope>
</reference>
<evidence type="ECO:0000313" key="1">
    <source>
        <dbReference type="EMBL" id="MPM72131.1"/>
    </source>
</evidence>
<gene>
    <name evidence="1" type="ORF">SDC9_119104</name>
</gene>
<proteinExistence type="predicted"/>
<dbReference type="AlphaFoldDB" id="A0A645C578"/>
<sequence>MTAVVNPDGSVTYTMTRAQQKQMLDETKVNVQDSIAGFVNDPENSFTAVEVNDEMSQFTVKVDAARYSPLETLYGVVFYVSGGLYQQFAGVDSDAVDVTVEYVDDATGEVLDSGSLRELLDAQAQQEQQPA</sequence>
<protein>
    <submittedName>
        <fullName evidence="1">Uncharacterized protein</fullName>
    </submittedName>
</protein>